<evidence type="ECO:0000313" key="5">
    <source>
        <dbReference type="EMBL" id="GAX24121.1"/>
    </source>
</evidence>
<dbReference type="InterPro" id="IPR011990">
    <property type="entry name" value="TPR-like_helical_dom_sf"/>
</dbReference>
<comment type="caution">
    <text evidence="5">The sequence shown here is derived from an EMBL/GenBank/DDBJ whole genome shotgun (WGS) entry which is preliminary data.</text>
</comment>
<keyword evidence="1" id="KW-0802">TPR repeat</keyword>
<accession>A0A1Z5KDE1</accession>
<dbReference type="OrthoDB" id="69928at2759"/>
<feature type="domain" description="DNA/RNA-binding" evidence="3">
    <location>
        <begin position="176"/>
        <end position="453"/>
    </location>
</feature>
<dbReference type="GO" id="GO:0005697">
    <property type="term" value="C:telomerase holoenzyme complex"/>
    <property type="evidence" value="ECO:0007669"/>
    <property type="project" value="TreeGrafter"/>
</dbReference>
<name>A0A1Z5KDE1_FISSO</name>
<dbReference type="InParanoid" id="A0A1Z5KDE1"/>
<evidence type="ECO:0000259" key="4">
    <source>
        <dbReference type="Pfam" id="PF10374"/>
    </source>
</evidence>
<feature type="compositionally biased region" description="Acidic residues" evidence="2">
    <location>
        <begin position="130"/>
        <end position="139"/>
    </location>
</feature>
<keyword evidence="6" id="KW-1185">Reference proteome</keyword>
<evidence type="ECO:0000313" key="6">
    <source>
        <dbReference type="Proteomes" id="UP000198406"/>
    </source>
</evidence>
<dbReference type="InterPro" id="IPR019734">
    <property type="entry name" value="TPR_rpt"/>
</dbReference>
<dbReference type="InterPro" id="IPR045153">
    <property type="entry name" value="Est1/Ebs1-like"/>
</dbReference>
<dbReference type="EMBL" id="BDSP01000206">
    <property type="protein sequence ID" value="GAX24121.1"/>
    <property type="molecule type" value="Genomic_DNA"/>
</dbReference>
<dbReference type="InterPro" id="IPR018834">
    <property type="entry name" value="DNA/RNA-bd_Est1-type"/>
</dbReference>
<dbReference type="Pfam" id="PF10374">
    <property type="entry name" value="EST1"/>
    <property type="match status" value="1"/>
</dbReference>
<dbReference type="GO" id="GO:0070034">
    <property type="term" value="F:telomerase RNA binding"/>
    <property type="evidence" value="ECO:0007669"/>
    <property type="project" value="TreeGrafter"/>
</dbReference>
<reference evidence="5 6" key="1">
    <citation type="journal article" date="2015" name="Plant Cell">
        <title>Oil accumulation by the oleaginous diatom Fistulifera solaris as revealed by the genome and transcriptome.</title>
        <authorList>
            <person name="Tanaka T."/>
            <person name="Maeda Y."/>
            <person name="Veluchamy A."/>
            <person name="Tanaka M."/>
            <person name="Abida H."/>
            <person name="Marechal E."/>
            <person name="Bowler C."/>
            <person name="Muto M."/>
            <person name="Sunaga Y."/>
            <person name="Tanaka M."/>
            <person name="Yoshino T."/>
            <person name="Taniguchi T."/>
            <person name="Fukuda Y."/>
            <person name="Nemoto M."/>
            <person name="Matsumoto M."/>
            <person name="Wong P.S."/>
            <person name="Aburatani S."/>
            <person name="Fujibuchi W."/>
        </authorList>
    </citation>
    <scope>NUCLEOTIDE SEQUENCE [LARGE SCALE GENOMIC DNA]</scope>
    <source>
        <strain evidence="5 6">JPCC DA0580</strain>
    </source>
</reference>
<organism evidence="5 6">
    <name type="scientific">Fistulifera solaris</name>
    <name type="common">Oleaginous diatom</name>
    <dbReference type="NCBI Taxonomy" id="1519565"/>
    <lineage>
        <taxon>Eukaryota</taxon>
        <taxon>Sar</taxon>
        <taxon>Stramenopiles</taxon>
        <taxon>Ochrophyta</taxon>
        <taxon>Bacillariophyta</taxon>
        <taxon>Bacillariophyceae</taxon>
        <taxon>Bacillariophycidae</taxon>
        <taxon>Naviculales</taxon>
        <taxon>Naviculaceae</taxon>
        <taxon>Fistulifera</taxon>
    </lineage>
</organism>
<dbReference type="Gene3D" id="1.25.40.10">
    <property type="entry name" value="Tetratricopeptide repeat domain"/>
    <property type="match status" value="1"/>
</dbReference>
<dbReference type="InterPro" id="IPR019458">
    <property type="entry name" value="Est1-like_N"/>
</dbReference>
<dbReference type="GO" id="GO:0042162">
    <property type="term" value="F:telomeric DNA binding"/>
    <property type="evidence" value="ECO:0007669"/>
    <property type="project" value="TreeGrafter"/>
</dbReference>
<evidence type="ECO:0000256" key="1">
    <source>
        <dbReference type="PROSITE-ProRule" id="PRU00339"/>
    </source>
</evidence>
<feature type="region of interest" description="Disordered" evidence="2">
    <location>
        <begin position="615"/>
        <end position="642"/>
    </location>
</feature>
<dbReference type="SUPFAM" id="SSF48452">
    <property type="entry name" value="TPR-like"/>
    <property type="match status" value="1"/>
</dbReference>
<protein>
    <submittedName>
        <fullName evidence="5">Protein SMG7</fullName>
    </submittedName>
</protein>
<sequence length="792" mass="88364">MQREDYLAKRHEDSLKFEAHLKQLKSNDKAAMQLRIKVCEYLTDLILTDSSFACEHGIVDRLWRLCFYDRIRALRASRDKLKRRGENFETAEKALIKTLSEAISLYKFMMESLEDKLMKAYPAVSGTQASEDEPDDDETDRPRASKSPAGVMKCLIPMIVQLGDLYRYNGDTRKAQEAYYRAIQLGPGIGHAMNQLAVVLSQADPTGQCLVTLYWYARSISVTTDPFMTSAKNLARLFESNQEWLNQHETQQQLYTPSFLMVFLPEEIPEVGILQHMEDCRTFFTKILQNSALGDSLLCKLVTIHAFSETLAERARSGSVANSHRMMQATAWACRVSTLWLGTALVQRVLGTFANKGQEQKKTNSSYRCLVPMMLVAEYVSTRPIPEWKSFEDDLPGPNLVALHTEAEKEFWIAIVDVLNHIHTLSTYSGQESMTETALLLKEYLELRGFLPFAMFVPEISSCGRLSDEDAIRELCSLRKGKAKAQESASTLTSGASVQSNADNADQNRIKVLRFLALGRKWADNHDFAFARPIQFDAGRNVYIHTESNVGDSSSDDGMLLCNDDDFDNTANGVDNHAAPLALEASNAPVVYHKSSDDGPELLLPSYVLEQKGHGSVSRIAPMDTSDADPVIEKPRNVPRPPLRQLERVDPLASSSLRVAVVNPPPGFDGLTTQRNALSFNQNTDAYGSSHPLYDSVPSRAHSVQQPPLYRLFGDAFMQTTNPFADTYHPSTSVSHEAAHVETTKHSMILGDDLFGHDDGFGAHEASLLDSGLWMSIFKDDPPPPTTNPFAT</sequence>
<dbReference type="PANTHER" id="PTHR15696">
    <property type="entry name" value="SMG-7 SUPPRESSOR WITH MORPHOLOGICAL EFFECT ON GENITALIA PROTEIN 7"/>
    <property type="match status" value="1"/>
</dbReference>
<proteinExistence type="predicted"/>
<feature type="repeat" description="TPR" evidence="1">
    <location>
        <begin position="156"/>
        <end position="189"/>
    </location>
</feature>
<feature type="region of interest" description="Disordered" evidence="2">
    <location>
        <begin position="124"/>
        <end position="148"/>
    </location>
</feature>
<evidence type="ECO:0000256" key="2">
    <source>
        <dbReference type="SAM" id="MobiDB-lite"/>
    </source>
</evidence>
<dbReference type="Proteomes" id="UP000198406">
    <property type="component" value="Unassembled WGS sequence"/>
</dbReference>
<dbReference type="Pfam" id="PF10373">
    <property type="entry name" value="EST1_DNA_bind"/>
    <property type="match status" value="1"/>
</dbReference>
<evidence type="ECO:0000259" key="3">
    <source>
        <dbReference type="Pfam" id="PF10373"/>
    </source>
</evidence>
<dbReference type="GO" id="GO:0000184">
    <property type="term" value="P:nuclear-transcribed mRNA catabolic process, nonsense-mediated decay"/>
    <property type="evidence" value="ECO:0007669"/>
    <property type="project" value="TreeGrafter"/>
</dbReference>
<dbReference type="PROSITE" id="PS50005">
    <property type="entry name" value="TPR"/>
    <property type="match status" value="1"/>
</dbReference>
<gene>
    <name evidence="5" type="ORF">FisN_9Hh374</name>
</gene>
<feature type="domain" description="Telomerase activating protein Est1-like N-terminal" evidence="4">
    <location>
        <begin position="58"/>
        <end position="169"/>
    </location>
</feature>
<dbReference type="PANTHER" id="PTHR15696:SF0">
    <property type="entry name" value="TELOMERASE-BINDING PROTEIN EST1A"/>
    <property type="match status" value="1"/>
</dbReference>
<dbReference type="AlphaFoldDB" id="A0A1Z5KDE1"/>